<dbReference type="Proteomes" id="UP000187209">
    <property type="component" value="Unassembled WGS sequence"/>
</dbReference>
<evidence type="ECO:0000256" key="1">
    <source>
        <dbReference type="SAM" id="MobiDB-lite"/>
    </source>
</evidence>
<accession>A0A1R2BV43</accession>
<organism evidence="2 3">
    <name type="scientific">Stentor coeruleus</name>
    <dbReference type="NCBI Taxonomy" id="5963"/>
    <lineage>
        <taxon>Eukaryota</taxon>
        <taxon>Sar</taxon>
        <taxon>Alveolata</taxon>
        <taxon>Ciliophora</taxon>
        <taxon>Postciliodesmatophora</taxon>
        <taxon>Heterotrichea</taxon>
        <taxon>Heterotrichida</taxon>
        <taxon>Stentoridae</taxon>
        <taxon>Stentor</taxon>
    </lineage>
</organism>
<reference evidence="2 3" key="1">
    <citation type="submission" date="2016-11" db="EMBL/GenBank/DDBJ databases">
        <title>The macronuclear genome of Stentor coeruleus: a giant cell with tiny introns.</title>
        <authorList>
            <person name="Slabodnick M."/>
            <person name="Ruby J.G."/>
            <person name="Reiff S.B."/>
            <person name="Swart E.C."/>
            <person name="Gosai S."/>
            <person name="Prabakaran S."/>
            <person name="Witkowska E."/>
            <person name="Larue G.E."/>
            <person name="Fisher S."/>
            <person name="Freeman R.M."/>
            <person name="Gunawardena J."/>
            <person name="Chu W."/>
            <person name="Stover N.A."/>
            <person name="Gregory B.D."/>
            <person name="Nowacki M."/>
            <person name="Derisi J."/>
            <person name="Roy S.W."/>
            <person name="Marshall W.F."/>
            <person name="Sood P."/>
        </authorList>
    </citation>
    <scope>NUCLEOTIDE SEQUENCE [LARGE SCALE GENOMIC DNA]</scope>
    <source>
        <strain evidence="2">WM001</strain>
    </source>
</reference>
<feature type="region of interest" description="Disordered" evidence="1">
    <location>
        <begin position="175"/>
        <end position="196"/>
    </location>
</feature>
<name>A0A1R2BV43_9CILI</name>
<dbReference type="AlphaFoldDB" id="A0A1R2BV43"/>
<gene>
    <name evidence="2" type="ORF">SteCoe_19224</name>
</gene>
<proteinExistence type="predicted"/>
<dbReference type="EMBL" id="MPUH01000420">
    <property type="protein sequence ID" value="OMJ80527.1"/>
    <property type="molecule type" value="Genomic_DNA"/>
</dbReference>
<evidence type="ECO:0000313" key="3">
    <source>
        <dbReference type="Proteomes" id="UP000187209"/>
    </source>
</evidence>
<evidence type="ECO:0000313" key="2">
    <source>
        <dbReference type="EMBL" id="OMJ80527.1"/>
    </source>
</evidence>
<comment type="caution">
    <text evidence="2">The sequence shown here is derived from an EMBL/GenBank/DDBJ whole genome shotgun (WGS) entry which is preliminary data.</text>
</comment>
<sequence length="316" mass="36636">MHKTSDLDYCISETHQAFYPSLMSPLKCFMTPSPPKSSHQSIFERLQADTELRLRARQNSASPPKYQKQKLKIPIEDILIQKGKQRDLRRRDLIELNEIKKLSELQNKPFINPNSQSIIKNKFSSFCPLCNSENSQEKPINSFYSDGNKLITSEDYKNSYSPIVKKVSLVNDNSSPISKSPKLDEKTVNKSSHKTKIKDNNSHKQILLKQLEDFSKKINGIKQCKSEEKICKSPEIRYSDRNYIPIFTKPFDVNKIMSSRKYKKRFSELSFTIRGLNMKPEEKNFRPITRPISDVSVAVSDIGNDEKNVVRNRKKK</sequence>
<keyword evidence="3" id="KW-1185">Reference proteome</keyword>
<protein>
    <submittedName>
        <fullName evidence="2">Uncharacterized protein</fullName>
    </submittedName>
</protein>